<dbReference type="Proteomes" id="UP000284243">
    <property type="component" value="Unassembled WGS sequence"/>
</dbReference>
<dbReference type="InterPro" id="IPR011042">
    <property type="entry name" value="6-blade_b-propeller_TolB-like"/>
</dbReference>
<evidence type="ECO:0000313" key="2">
    <source>
        <dbReference type="Proteomes" id="UP000284243"/>
    </source>
</evidence>
<protein>
    <submittedName>
        <fullName evidence="1">6-bladed beta-propeller</fullName>
    </submittedName>
</protein>
<dbReference type="AlphaFoldDB" id="A0A412TP73"/>
<evidence type="ECO:0000313" key="1">
    <source>
        <dbReference type="EMBL" id="RGU55583.1"/>
    </source>
</evidence>
<dbReference type="PROSITE" id="PS51257">
    <property type="entry name" value="PROKAR_LIPOPROTEIN"/>
    <property type="match status" value="1"/>
</dbReference>
<reference evidence="1 2" key="1">
    <citation type="submission" date="2018-08" db="EMBL/GenBank/DDBJ databases">
        <title>A genome reference for cultivated species of the human gut microbiota.</title>
        <authorList>
            <person name="Zou Y."/>
            <person name="Xue W."/>
            <person name="Luo G."/>
        </authorList>
    </citation>
    <scope>NUCLEOTIDE SEQUENCE [LARGE SCALE GENOMIC DNA]</scope>
    <source>
        <strain evidence="1 2">AF16-14</strain>
    </source>
</reference>
<dbReference type="Pfam" id="PF17170">
    <property type="entry name" value="DUF5128"/>
    <property type="match status" value="1"/>
</dbReference>
<organism evidence="1 2">
    <name type="scientific">Odoribacter splanchnicus</name>
    <dbReference type="NCBI Taxonomy" id="28118"/>
    <lineage>
        <taxon>Bacteria</taxon>
        <taxon>Pseudomonadati</taxon>
        <taxon>Bacteroidota</taxon>
        <taxon>Bacteroidia</taxon>
        <taxon>Bacteroidales</taxon>
        <taxon>Odoribacteraceae</taxon>
        <taxon>Odoribacter</taxon>
    </lineage>
</organism>
<dbReference type="SUPFAM" id="SSF63825">
    <property type="entry name" value="YWTD domain"/>
    <property type="match status" value="1"/>
</dbReference>
<name>A0A412TP73_9BACT</name>
<accession>A0A412TP73</accession>
<dbReference type="RefSeq" id="WP_118160433.1">
    <property type="nucleotide sequence ID" value="NZ_QRYC01000016.1"/>
</dbReference>
<comment type="caution">
    <text evidence="1">The sequence shown here is derived from an EMBL/GenBank/DDBJ whole genome shotgun (WGS) entry which is preliminary data.</text>
</comment>
<dbReference type="EMBL" id="QRYC01000016">
    <property type="protein sequence ID" value="RGU55583.1"/>
    <property type="molecule type" value="Genomic_DNA"/>
</dbReference>
<proteinExistence type="predicted"/>
<dbReference type="Gene3D" id="2.120.10.30">
    <property type="entry name" value="TolB, C-terminal domain"/>
    <property type="match status" value="1"/>
</dbReference>
<gene>
    <name evidence="1" type="ORF">DWW57_11740</name>
</gene>
<sequence>MLKDILISMIIWVVVGCGNGSGVKRLDTRAVEKDTVLKWSQLVGESRLVRMETKEEALLNDYFRVWAGEKYIITYGNEEMYQFAADGTYIRKLASYGRAPGEYQNIIALTVDEPGERLYFSDYGRQNSIQVINLKNGEYENSLPGIYGFPKKMILAGDSVLYCIPLLLKDAAYEIYALTSSGQFLGGIKKETCREERQKNHSYLGIAGGFVHYMSGITDTLYRITTDTRKPEYYFHAGYYLKEFKPDEKGEEIEMIVETSRFILFDRLFIRMADSRFGKNIITYDENRDPETYVFDKLNDGLFKVKSIYFDDLDFELEDYLFEVSEHYLCQSFSAMEFRERIKSANSPYHDWYNAIADDDNPVLVLGKVRN</sequence>